<gene>
    <name evidence="2" type="ORF">NT6N_37440</name>
</gene>
<organism evidence="2">
    <name type="scientific">Oceaniferula spumae</name>
    <dbReference type="NCBI Taxonomy" id="2979115"/>
    <lineage>
        <taxon>Bacteria</taxon>
        <taxon>Pseudomonadati</taxon>
        <taxon>Verrucomicrobiota</taxon>
        <taxon>Verrucomicrobiia</taxon>
        <taxon>Verrucomicrobiales</taxon>
        <taxon>Verrucomicrobiaceae</taxon>
        <taxon>Oceaniferula</taxon>
    </lineage>
</organism>
<dbReference type="EMBL" id="AP026866">
    <property type="protein sequence ID" value="BDS08704.1"/>
    <property type="molecule type" value="Genomic_DNA"/>
</dbReference>
<protein>
    <submittedName>
        <fullName evidence="2">Uncharacterized protein</fullName>
    </submittedName>
</protein>
<feature type="region of interest" description="Disordered" evidence="1">
    <location>
        <begin position="50"/>
        <end position="71"/>
    </location>
</feature>
<dbReference type="KEGG" id="osu:NT6N_37440"/>
<evidence type="ECO:0000256" key="1">
    <source>
        <dbReference type="SAM" id="MobiDB-lite"/>
    </source>
</evidence>
<dbReference type="AlphaFoldDB" id="A0AAT9FS40"/>
<proteinExistence type="predicted"/>
<reference evidence="2" key="1">
    <citation type="submission" date="2024-07" db="EMBL/GenBank/DDBJ databases">
        <title>Complete genome sequence of Verrucomicrobiaceae bacterium NT6N.</title>
        <authorList>
            <person name="Huang C."/>
            <person name="Takami H."/>
            <person name="Hamasaki K."/>
        </authorList>
    </citation>
    <scope>NUCLEOTIDE SEQUENCE</scope>
    <source>
        <strain evidence="2">NT6N</strain>
    </source>
</reference>
<name>A0AAT9FS40_9BACT</name>
<evidence type="ECO:0000313" key="2">
    <source>
        <dbReference type="EMBL" id="BDS08704.1"/>
    </source>
</evidence>
<sequence>MDWPLVRWELAARTLGFENEVSSFKFVQPPLIPQIGGFCLPSVVNLLPMHPHRDTRTDDAEEAINTERNQR</sequence>
<accession>A0AAT9FS40</accession>